<evidence type="ECO:0000259" key="3">
    <source>
        <dbReference type="Pfam" id="PF13649"/>
    </source>
</evidence>
<protein>
    <submittedName>
        <fullName evidence="4">Isochorismatase family protein</fullName>
    </submittedName>
</protein>
<gene>
    <name evidence="4" type="ORF">GXN74_05905</name>
</gene>
<dbReference type="Proteomes" id="UP000461585">
    <property type="component" value="Unassembled WGS sequence"/>
</dbReference>
<accession>A0A7X5HV95</accession>
<dbReference type="PANTHER" id="PTHR43861">
    <property type="entry name" value="TRANS-ACONITATE 2-METHYLTRANSFERASE-RELATED"/>
    <property type="match status" value="1"/>
</dbReference>
<proteinExistence type="predicted"/>
<keyword evidence="5" id="KW-1185">Reference proteome</keyword>
<name>A0A7X5HV95_9FIRM</name>
<dbReference type="InterPro" id="IPR036380">
    <property type="entry name" value="Isochorismatase-like_sf"/>
</dbReference>
<evidence type="ECO:0000313" key="5">
    <source>
        <dbReference type="Proteomes" id="UP000461585"/>
    </source>
</evidence>
<dbReference type="Gene3D" id="3.40.50.150">
    <property type="entry name" value="Vaccinia Virus protein VP39"/>
    <property type="match status" value="1"/>
</dbReference>
<dbReference type="RefSeq" id="WP_162369995.1">
    <property type="nucleotide sequence ID" value="NZ_JAAEEH010000012.1"/>
</dbReference>
<dbReference type="CDD" id="cd02440">
    <property type="entry name" value="AdoMet_MTases"/>
    <property type="match status" value="1"/>
</dbReference>
<comment type="caution">
    <text evidence="4">The sequence shown here is derived from an EMBL/GenBank/DDBJ whole genome shotgun (WGS) entry which is preliminary data.</text>
</comment>
<feature type="domain" description="Methyltransferase" evidence="3">
    <location>
        <begin position="37"/>
        <end position="129"/>
    </location>
</feature>
<keyword evidence="1" id="KW-0808">Transferase</keyword>
<dbReference type="Gene3D" id="3.40.50.850">
    <property type="entry name" value="Isochorismatase-like"/>
    <property type="match status" value="1"/>
</dbReference>
<sequence length="476" mass="51574">MSKFYEEIAKYYDAIFPVGADQVALLLETAGEPPARVLDVACGTGGYALELAGAGHQVTAIDLSPQMVEGLLRKAPRIDARVLDMLDIPRLDRTFDFVYCIGNSLVHLEDEKEIGRFLEGCAAVLAPGGRILLQVVNYDRVLEKDVQSLPPILNVAADLSFDRYYRYDRKAHKIAFRTVLQVEGRTLENEVPLHPVTSAELGGLLEKAGFSDIRAYGGFGKAPYDPMESFALVLTAKKAAPKAPAKRKAEALLPALAAILEEQGKVPALDPDTLDPARTCLCMVDMLNGFTREGALQSPRAEALIPGIAGLSAWCTSRGISKVAFADAHGQGALQFSAYPPHCVAGTPEGEVVEELKAIGGYLLVPKNSTDCLLEPLFQEWLEGHPEVDTFLVTGVCTDICIQQLAIPLKTWFNRLGRPSRILVPVDLVDTFDLGLHQGDLCHAMALYTMALNGVELVRWGGGGQPADRNPPTTTR</sequence>
<dbReference type="InterPro" id="IPR029063">
    <property type="entry name" value="SAM-dependent_MTases_sf"/>
</dbReference>
<organism evidence="4 5">
    <name type="scientific">Anaerotalea alkaliphila</name>
    <dbReference type="NCBI Taxonomy" id="2662126"/>
    <lineage>
        <taxon>Bacteria</taxon>
        <taxon>Bacillati</taxon>
        <taxon>Bacillota</taxon>
        <taxon>Clostridia</taxon>
        <taxon>Eubacteriales</taxon>
        <taxon>Anaerotalea</taxon>
    </lineage>
</organism>
<dbReference type="InterPro" id="IPR041698">
    <property type="entry name" value="Methyltransf_25"/>
</dbReference>
<evidence type="ECO:0000313" key="4">
    <source>
        <dbReference type="EMBL" id="NDL67270.1"/>
    </source>
</evidence>
<dbReference type="SUPFAM" id="SSF53335">
    <property type="entry name" value="S-adenosyl-L-methionine-dependent methyltransferases"/>
    <property type="match status" value="1"/>
</dbReference>
<dbReference type="AlphaFoldDB" id="A0A7X5HV95"/>
<dbReference type="Pfam" id="PF13649">
    <property type="entry name" value="Methyltransf_25"/>
    <property type="match status" value="1"/>
</dbReference>
<evidence type="ECO:0000259" key="2">
    <source>
        <dbReference type="Pfam" id="PF00857"/>
    </source>
</evidence>
<dbReference type="GO" id="GO:0016740">
    <property type="term" value="F:transferase activity"/>
    <property type="evidence" value="ECO:0007669"/>
    <property type="project" value="UniProtKB-KW"/>
</dbReference>
<dbReference type="SUPFAM" id="SSF52499">
    <property type="entry name" value="Isochorismatase-like hydrolases"/>
    <property type="match status" value="1"/>
</dbReference>
<dbReference type="CDD" id="cd00431">
    <property type="entry name" value="cysteine_hydrolases"/>
    <property type="match status" value="1"/>
</dbReference>
<dbReference type="InterPro" id="IPR000868">
    <property type="entry name" value="Isochorismatase-like_dom"/>
</dbReference>
<reference evidence="4 5" key="1">
    <citation type="submission" date="2020-01" db="EMBL/GenBank/DDBJ databases">
        <title>Anaeroalcalibacter tamaniensis gen. nov., sp. nov., moderately halophilic strictly anaerobic fermenter bacterium from mud volcano of Taman peninsula.</title>
        <authorList>
            <person name="Frolova A."/>
            <person name="Merkel A.Y."/>
            <person name="Slobodkin A.I."/>
        </authorList>
    </citation>
    <scope>NUCLEOTIDE SEQUENCE [LARGE SCALE GENOMIC DNA]</scope>
    <source>
        <strain evidence="4 5">F-3ap</strain>
    </source>
</reference>
<feature type="domain" description="Isochorismatase-like" evidence="2">
    <location>
        <begin position="279"/>
        <end position="407"/>
    </location>
</feature>
<dbReference type="PANTHER" id="PTHR43861:SF3">
    <property type="entry name" value="PUTATIVE (AFU_ORTHOLOGUE AFUA_2G14390)-RELATED"/>
    <property type="match status" value="1"/>
</dbReference>
<dbReference type="EMBL" id="JAAEEH010000012">
    <property type="protein sequence ID" value="NDL67270.1"/>
    <property type="molecule type" value="Genomic_DNA"/>
</dbReference>
<dbReference type="Pfam" id="PF00857">
    <property type="entry name" value="Isochorismatase"/>
    <property type="match status" value="1"/>
</dbReference>
<evidence type="ECO:0000256" key="1">
    <source>
        <dbReference type="ARBA" id="ARBA00022679"/>
    </source>
</evidence>